<protein>
    <submittedName>
        <fullName evidence="1">Uncharacterized protein</fullName>
    </submittedName>
</protein>
<keyword evidence="2" id="KW-1185">Reference proteome</keyword>
<evidence type="ECO:0000313" key="2">
    <source>
        <dbReference type="Proteomes" id="UP001480973"/>
    </source>
</evidence>
<gene>
    <name evidence="1" type="ORF">WMO38_13520</name>
</gene>
<reference evidence="1 2" key="1">
    <citation type="submission" date="2024-03" db="EMBL/GenBank/DDBJ databases">
        <title>Human intestinal bacterial collection.</title>
        <authorList>
            <person name="Pauvert C."/>
            <person name="Hitch T.C.A."/>
            <person name="Clavel T."/>
        </authorList>
    </citation>
    <scope>NUCLEOTIDE SEQUENCE [LARGE SCALE GENOMIC DNA]</scope>
    <source>
        <strain evidence="1 2">CLA-JM-H10</strain>
    </source>
</reference>
<proteinExistence type="predicted"/>
<evidence type="ECO:0000313" key="1">
    <source>
        <dbReference type="EMBL" id="MEQ2536118.1"/>
    </source>
</evidence>
<accession>A0ABV1GRI6</accession>
<organism evidence="1 2">
    <name type="scientific">Lachnospira intestinalis</name>
    <dbReference type="NCBI Taxonomy" id="3133158"/>
    <lineage>
        <taxon>Bacteria</taxon>
        <taxon>Bacillati</taxon>
        <taxon>Bacillota</taxon>
        <taxon>Clostridia</taxon>
        <taxon>Lachnospirales</taxon>
        <taxon>Lachnospiraceae</taxon>
        <taxon>Lachnospira</taxon>
    </lineage>
</organism>
<dbReference type="EMBL" id="JBBMES010000022">
    <property type="protein sequence ID" value="MEQ2536118.1"/>
    <property type="molecule type" value="Genomic_DNA"/>
</dbReference>
<sequence>MLGKLVHQIKNQDKKNTGYFADGSRRYPVARLRFNVSNGEVRGMSLFALLYPSKTLSDMYLPIESLNNHESLEVIEKSVRLKLKEKLAIIEEKYGDSGNNKEDARWYYLAPMLMDGVIYAKHWIEDIVWEMNTDEEDTTSEVRSSSKDKRNKGFIAHIDKLRSYLDAPEEIHLGRKPEDLLETLVNMVLGSPAICIYRSNGRSTARATSLAKVFVNNFNLRSQQLSLILLMADAGMIIPTGRMYLNTVKMAVFRQ</sequence>
<comment type="caution">
    <text evidence="1">The sequence shown here is derived from an EMBL/GenBank/DDBJ whole genome shotgun (WGS) entry which is preliminary data.</text>
</comment>
<dbReference type="Proteomes" id="UP001480973">
    <property type="component" value="Unassembled WGS sequence"/>
</dbReference>
<name>A0ABV1GRI6_9FIRM</name>